<dbReference type="AlphaFoldDB" id="A0A6C0D4K6"/>
<reference evidence="3" key="1">
    <citation type="journal article" date="2020" name="Nature">
        <title>Giant virus diversity and host interactions through global metagenomics.</title>
        <authorList>
            <person name="Schulz F."/>
            <person name="Roux S."/>
            <person name="Paez-Espino D."/>
            <person name="Jungbluth S."/>
            <person name="Walsh D.A."/>
            <person name="Denef V.J."/>
            <person name="McMahon K.D."/>
            <person name="Konstantinidis K.T."/>
            <person name="Eloe-Fadrosh E.A."/>
            <person name="Kyrpides N.C."/>
            <person name="Woyke T."/>
        </authorList>
    </citation>
    <scope>NUCLEOTIDE SEQUENCE</scope>
    <source>
        <strain evidence="3">GVMAG-M-3300023174-116</strain>
    </source>
</reference>
<evidence type="ECO:0000256" key="1">
    <source>
        <dbReference type="SAM" id="MobiDB-lite"/>
    </source>
</evidence>
<proteinExistence type="predicted"/>
<dbReference type="CDD" id="cd00084">
    <property type="entry name" value="HMG-box_SF"/>
    <property type="match status" value="1"/>
</dbReference>
<feature type="domain" description="HMG box" evidence="2">
    <location>
        <begin position="75"/>
        <end position="153"/>
    </location>
</feature>
<dbReference type="InterPro" id="IPR009071">
    <property type="entry name" value="HMG_box_dom"/>
</dbReference>
<feature type="compositionally biased region" description="Basic and acidic residues" evidence="1">
    <location>
        <begin position="120"/>
        <end position="130"/>
    </location>
</feature>
<dbReference type="SUPFAM" id="SSF47095">
    <property type="entry name" value="HMG-box"/>
    <property type="match status" value="1"/>
</dbReference>
<protein>
    <recommendedName>
        <fullName evidence="2">HMG box domain-containing protein</fullName>
    </recommendedName>
</protein>
<feature type="compositionally biased region" description="Acidic residues" evidence="1">
    <location>
        <begin position="148"/>
        <end position="161"/>
    </location>
</feature>
<feature type="region of interest" description="Disordered" evidence="1">
    <location>
        <begin position="120"/>
        <end position="161"/>
    </location>
</feature>
<dbReference type="InterPro" id="IPR036910">
    <property type="entry name" value="HMG_box_dom_sf"/>
</dbReference>
<evidence type="ECO:0000313" key="3">
    <source>
        <dbReference type="EMBL" id="QHT11738.1"/>
    </source>
</evidence>
<dbReference type="PROSITE" id="PS50118">
    <property type="entry name" value="HMG_BOX_2"/>
    <property type="match status" value="1"/>
</dbReference>
<sequence>MSKAIIEALTMRVEALEKSDKTTSMRVDALEKTLASQLNVQPKPVDDKKKDKEEKKEKAAAKKEKKAKADPADAKPKRVTGYILFCNSNRDDVKTKLSIDDEKPKNTEVLTELARLWKAIDSDEKDEWNAKAKAKSYPPPNKPTHHDDDDEHDDDDDDNDE</sequence>
<feature type="compositionally biased region" description="Basic and acidic residues" evidence="1">
    <location>
        <begin position="44"/>
        <end position="74"/>
    </location>
</feature>
<accession>A0A6C0D4K6</accession>
<name>A0A6C0D4K6_9ZZZZ</name>
<dbReference type="EMBL" id="MN739536">
    <property type="protein sequence ID" value="QHT11738.1"/>
    <property type="molecule type" value="Genomic_DNA"/>
</dbReference>
<dbReference type="SMART" id="SM00398">
    <property type="entry name" value="HMG"/>
    <property type="match status" value="1"/>
</dbReference>
<dbReference type="Pfam" id="PF00505">
    <property type="entry name" value="HMG_box"/>
    <property type="match status" value="1"/>
</dbReference>
<dbReference type="Gene3D" id="1.10.30.10">
    <property type="entry name" value="High mobility group box domain"/>
    <property type="match status" value="1"/>
</dbReference>
<feature type="region of interest" description="Disordered" evidence="1">
    <location>
        <begin position="34"/>
        <end position="74"/>
    </location>
</feature>
<evidence type="ECO:0000259" key="2">
    <source>
        <dbReference type="PROSITE" id="PS50118"/>
    </source>
</evidence>
<organism evidence="3">
    <name type="scientific">viral metagenome</name>
    <dbReference type="NCBI Taxonomy" id="1070528"/>
    <lineage>
        <taxon>unclassified sequences</taxon>
        <taxon>metagenomes</taxon>
        <taxon>organismal metagenomes</taxon>
    </lineage>
</organism>